<dbReference type="AlphaFoldDB" id="A0A4S4NM96"/>
<proteinExistence type="predicted"/>
<dbReference type="OrthoDB" id="9785423at2"/>
<gene>
    <name evidence="1" type="ORF">E4021_12070</name>
</gene>
<evidence type="ECO:0000313" key="1">
    <source>
        <dbReference type="EMBL" id="THH39478.1"/>
    </source>
</evidence>
<dbReference type="RefSeq" id="WP_136459612.1">
    <property type="nucleotide sequence ID" value="NZ_SRSF01000004.1"/>
</dbReference>
<evidence type="ECO:0008006" key="3">
    <source>
        <dbReference type="Google" id="ProtNLM"/>
    </source>
</evidence>
<dbReference type="EMBL" id="SRSF01000004">
    <property type="protein sequence ID" value="THH39478.1"/>
    <property type="molecule type" value="Genomic_DNA"/>
</dbReference>
<name>A0A4S4NM96_9BACT</name>
<dbReference type="Proteomes" id="UP000308528">
    <property type="component" value="Unassembled WGS sequence"/>
</dbReference>
<protein>
    <recommendedName>
        <fullName evidence="3">Haloacid dehalogenase-like hydrolase</fullName>
    </recommendedName>
</protein>
<accession>A0A4S4NM96</accession>
<sequence length="286" mass="32960">MSATSATKILRERIVLIFDFDDTLGPNTTRAYLEHLGLSFDDFKSRLHERKKRMWQAPLAKADLYREYSHRKGSKLRRETMQAFGKKFPLFAGAENLVDCLRDFVRELDEDIELEFVLLTAGFKTIPEHSVIGQQFDRVYGGELHFDDEGRILSARRVISHVDKVHYIKQLVQGLDLDRASELENTYVDHDAEHYYVPMAQVIYVGDGNSDMSAFQIVEQGGGVAVAIDKDGDGEWDNYDEMSPGRRVHNIAPADYREDSELMNTLRLALRMMVNRIKLLRRGRDE</sequence>
<organism evidence="1 2">
    <name type="scientific">Neolewinella litorea</name>
    <dbReference type="NCBI Taxonomy" id="2562452"/>
    <lineage>
        <taxon>Bacteria</taxon>
        <taxon>Pseudomonadati</taxon>
        <taxon>Bacteroidota</taxon>
        <taxon>Saprospiria</taxon>
        <taxon>Saprospirales</taxon>
        <taxon>Lewinellaceae</taxon>
        <taxon>Neolewinella</taxon>
    </lineage>
</organism>
<comment type="caution">
    <text evidence="1">The sequence shown here is derived from an EMBL/GenBank/DDBJ whole genome shotgun (WGS) entry which is preliminary data.</text>
</comment>
<dbReference type="InterPro" id="IPR036412">
    <property type="entry name" value="HAD-like_sf"/>
</dbReference>
<reference evidence="1 2" key="1">
    <citation type="submission" date="2019-04" db="EMBL/GenBank/DDBJ databases">
        <title>Lewinella litorea sp. nov., isolated from a marine sand.</title>
        <authorList>
            <person name="Yoon J.-H."/>
        </authorList>
    </citation>
    <scope>NUCLEOTIDE SEQUENCE [LARGE SCALE GENOMIC DNA]</scope>
    <source>
        <strain evidence="1 2">HSMS-39</strain>
    </source>
</reference>
<dbReference type="InterPro" id="IPR023214">
    <property type="entry name" value="HAD_sf"/>
</dbReference>
<dbReference type="Gene3D" id="3.40.50.1000">
    <property type="entry name" value="HAD superfamily/HAD-like"/>
    <property type="match status" value="1"/>
</dbReference>
<dbReference type="SUPFAM" id="SSF56784">
    <property type="entry name" value="HAD-like"/>
    <property type="match status" value="1"/>
</dbReference>
<evidence type="ECO:0000313" key="2">
    <source>
        <dbReference type="Proteomes" id="UP000308528"/>
    </source>
</evidence>
<keyword evidence="2" id="KW-1185">Reference proteome</keyword>